<dbReference type="Proteomes" id="UP001168096">
    <property type="component" value="Unassembled WGS sequence"/>
</dbReference>
<keyword evidence="2" id="KW-1185">Reference proteome</keyword>
<comment type="caution">
    <text evidence="1">The sequence shown here is derived from an EMBL/GenBank/DDBJ whole genome shotgun (WGS) entry which is preliminary data.</text>
</comment>
<name>A0ACC7MKG5_9BURK</name>
<gene>
    <name evidence="1" type="ORF">QPK29_033145</name>
</gene>
<evidence type="ECO:0000313" key="2">
    <source>
        <dbReference type="Proteomes" id="UP001168096"/>
    </source>
</evidence>
<dbReference type="EMBL" id="JASNRB020000059">
    <property type="protein sequence ID" value="MFJ1472570.1"/>
    <property type="molecule type" value="Genomic_DNA"/>
</dbReference>
<organism evidence="1 2">
    <name type="scientific">Massilia orientalis</name>
    <dbReference type="NCBI Taxonomy" id="3050128"/>
    <lineage>
        <taxon>Bacteria</taxon>
        <taxon>Pseudomonadati</taxon>
        <taxon>Pseudomonadota</taxon>
        <taxon>Betaproteobacteria</taxon>
        <taxon>Burkholderiales</taxon>
        <taxon>Oxalobacteraceae</taxon>
        <taxon>Telluria group</taxon>
        <taxon>Massilia</taxon>
    </lineage>
</organism>
<proteinExistence type="predicted"/>
<accession>A0ACC7MKG5</accession>
<evidence type="ECO:0000313" key="1">
    <source>
        <dbReference type="EMBL" id="MFJ1472570.1"/>
    </source>
</evidence>
<reference evidence="1" key="1">
    <citation type="submission" date="2024-11" db="EMBL/GenBank/DDBJ databases">
        <title>Description of Massilia orientalis sp. nov., isolated from rhizosphere soil of Ageratina adenophora.</title>
        <authorList>
            <person name="Wang Y."/>
        </authorList>
    </citation>
    <scope>NUCLEOTIDE SEQUENCE</scope>
    <source>
        <strain evidence="1">YIM B02787</strain>
    </source>
</reference>
<sequence>MRLLLLLCMMFCMPAFAQDGIVVHFIVSKFSTEKSSTYANGVLMRQTDEATLTFPTQYEVRIESRELEKGTVNLMLTLKDLSTGKPIYAGSRATKLKIGESRLISLDATESQVTRYKVFVDTAYGKLPSPL</sequence>
<protein>
    <submittedName>
        <fullName evidence="1">Uncharacterized protein</fullName>
    </submittedName>
</protein>